<feature type="transmembrane region" description="Helical" evidence="5">
    <location>
        <begin position="21"/>
        <end position="43"/>
    </location>
</feature>
<comment type="caution">
    <text evidence="6">The sequence shown here is derived from an EMBL/GenBank/DDBJ whole genome shotgun (WGS) entry which is preliminary data.</text>
</comment>
<dbReference type="Gene3D" id="1.20.1540.10">
    <property type="entry name" value="Rhomboid-like"/>
    <property type="match status" value="1"/>
</dbReference>
<proteinExistence type="predicted"/>
<keyword evidence="4 5" id="KW-0472">Membrane</keyword>
<reference evidence="6 7" key="1">
    <citation type="submission" date="2024-03" db="EMBL/GenBank/DDBJ databases">
        <title>Human intestinal bacterial collection.</title>
        <authorList>
            <person name="Pauvert C."/>
            <person name="Hitch T.C.A."/>
            <person name="Clavel T."/>
        </authorList>
    </citation>
    <scope>NUCLEOTIDE SEQUENCE [LARGE SCALE GENOMIC DNA]</scope>
    <source>
        <strain evidence="6 7">CLA-JM-H11</strain>
    </source>
</reference>
<organism evidence="6 7">
    <name type="scientific">Ruthenibacterium intestinale</name>
    <dbReference type="NCBI Taxonomy" id="3133163"/>
    <lineage>
        <taxon>Bacteria</taxon>
        <taxon>Bacillati</taxon>
        <taxon>Bacillota</taxon>
        <taxon>Clostridia</taxon>
        <taxon>Eubacteriales</taxon>
        <taxon>Oscillospiraceae</taxon>
        <taxon>Ruthenibacterium</taxon>
    </lineage>
</organism>
<keyword evidence="2 5" id="KW-0812">Transmembrane</keyword>
<evidence type="ECO:0000313" key="7">
    <source>
        <dbReference type="Proteomes" id="UP001477672"/>
    </source>
</evidence>
<evidence type="ECO:0008006" key="8">
    <source>
        <dbReference type="Google" id="ProtNLM"/>
    </source>
</evidence>
<keyword evidence="7" id="KW-1185">Reference proteome</keyword>
<accession>A0ABV1GAN7</accession>
<evidence type="ECO:0000313" key="6">
    <source>
        <dbReference type="EMBL" id="MEQ2518901.1"/>
    </source>
</evidence>
<evidence type="ECO:0000256" key="5">
    <source>
        <dbReference type="SAM" id="Phobius"/>
    </source>
</evidence>
<dbReference type="SUPFAM" id="SSF144091">
    <property type="entry name" value="Rhomboid-like"/>
    <property type="match status" value="1"/>
</dbReference>
<dbReference type="RefSeq" id="WP_349214047.1">
    <property type="nucleotide sequence ID" value="NZ_JBBMFA010000018.1"/>
</dbReference>
<feature type="transmembrane region" description="Helical" evidence="5">
    <location>
        <begin position="101"/>
        <end position="121"/>
    </location>
</feature>
<evidence type="ECO:0000256" key="4">
    <source>
        <dbReference type="ARBA" id="ARBA00023136"/>
    </source>
</evidence>
<feature type="transmembrane region" description="Helical" evidence="5">
    <location>
        <begin position="127"/>
        <end position="149"/>
    </location>
</feature>
<dbReference type="EMBL" id="JBBMFA010000018">
    <property type="protein sequence ID" value="MEQ2518901.1"/>
    <property type="molecule type" value="Genomic_DNA"/>
</dbReference>
<evidence type="ECO:0000256" key="1">
    <source>
        <dbReference type="ARBA" id="ARBA00004141"/>
    </source>
</evidence>
<name>A0ABV1GAN7_9FIRM</name>
<dbReference type="Proteomes" id="UP001477672">
    <property type="component" value="Unassembled WGS sequence"/>
</dbReference>
<gene>
    <name evidence="6" type="ORF">WMO24_00355</name>
</gene>
<feature type="transmembrane region" description="Helical" evidence="5">
    <location>
        <begin position="180"/>
        <end position="199"/>
    </location>
</feature>
<feature type="transmembrane region" description="Helical" evidence="5">
    <location>
        <begin position="156"/>
        <end position="174"/>
    </location>
</feature>
<sequence length="217" mass="25304">MFMKWVYRLERKHGNFCIHNLMMVIVMGQLLVYLADQLTPAIALSNRLMLYWPAVMHGEIWRVLTFVFVPGSMGVFMLAITLYCNYLIGHGLESTWGDFRFNVYYLCGMVGAVISAALFGIGTGTYLNLSLFFAFAMLYPDMQFLFFFLIPVKAKYLGMISGGICLLQFVFGPWYVKGSIFFSLINFLLFFGSDFFNMARQEIRYAKNRRNWRNNWR</sequence>
<feature type="transmembrane region" description="Helical" evidence="5">
    <location>
        <begin position="63"/>
        <end position="89"/>
    </location>
</feature>
<evidence type="ECO:0000256" key="2">
    <source>
        <dbReference type="ARBA" id="ARBA00022692"/>
    </source>
</evidence>
<dbReference type="InterPro" id="IPR035952">
    <property type="entry name" value="Rhomboid-like_sf"/>
</dbReference>
<evidence type="ECO:0000256" key="3">
    <source>
        <dbReference type="ARBA" id="ARBA00022989"/>
    </source>
</evidence>
<keyword evidence="3 5" id="KW-1133">Transmembrane helix</keyword>
<comment type="subcellular location">
    <subcellularLocation>
        <location evidence="1">Membrane</location>
        <topology evidence="1">Multi-pass membrane protein</topology>
    </subcellularLocation>
</comment>
<protein>
    <recommendedName>
        <fullName evidence="8">Peptidase S54 rhomboid domain-containing protein</fullName>
    </recommendedName>
</protein>